<accession>A0A2A4YPH6</accession>
<dbReference type="InterPro" id="IPR016181">
    <property type="entry name" value="Acyl_CoA_acyltransferase"/>
</dbReference>
<dbReference type="PANTHER" id="PTHR43792:SF1">
    <property type="entry name" value="N-ACETYLTRANSFERASE DOMAIN-CONTAINING PROTEIN"/>
    <property type="match status" value="1"/>
</dbReference>
<organism evidence="2">
    <name type="scientific">OCS116 cluster bacterium</name>
    <dbReference type="NCBI Taxonomy" id="2030921"/>
    <lineage>
        <taxon>Bacteria</taxon>
        <taxon>Pseudomonadati</taxon>
        <taxon>Pseudomonadota</taxon>
        <taxon>Alphaproteobacteria</taxon>
        <taxon>OCS116 cluster</taxon>
    </lineage>
</organism>
<reference key="1">
    <citation type="submission" date="2017-08" db="EMBL/GenBank/DDBJ databases">
        <title>A dynamic microbial community with high functional redundancy inhabits the cold, oxic subseafloor aquifer.</title>
        <authorList>
            <person name="Tully B.J."/>
            <person name="Wheat C.G."/>
            <person name="Glazer B.T."/>
            <person name="Huber J.A."/>
        </authorList>
    </citation>
    <scope>NUCLEOTIDE SEQUENCE [LARGE SCALE GENOMIC DNA]</scope>
</reference>
<reference evidence="2" key="2">
    <citation type="journal article" date="2018" name="ISME J.">
        <title>A dynamic microbial community with high functional redundancy inhabits the cold, oxic subseafloor aquifer.</title>
        <authorList>
            <person name="Tully B.J."/>
            <person name="Wheat C.G."/>
            <person name="Glazer B.T."/>
            <person name="Huber J.A."/>
        </authorList>
    </citation>
    <scope>NUCLEOTIDE SEQUENCE</scope>
    <source>
        <strain evidence="2">NORP83</strain>
    </source>
</reference>
<dbReference type="EMBL" id="NVUS01000042">
    <property type="protein sequence ID" value="PCI96520.1"/>
    <property type="molecule type" value="Genomic_DNA"/>
</dbReference>
<dbReference type="InterPro" id="IPR051531">
    <property type="entry name" value="N-acetyltransferase"/>
</dbReference>
<evidence type="ECO:0000259" key="1">
    <source>
        <dbReference type="Pfam" id="PF13302"/>
    </source>
</evidence>
<dbReference type="AlphaFoldDB" id="A0A2A4YPH6"/>
<name>A0A2A4YPH6_9PROT</name>
<dbReference type="Gene3D" id="3.40.630.30">
    <property type="match status" value="1"/>
</dbReference>
<comment type="caution">
    <text evidence="2">The sequence shown here is derived from an EMBL/GenBank/DDBJ whole genome shotgun (WGS) entry which is preliminary data.</text>
</comment>
<dbReference type="GO" id="GO:0016747">
    <property type="term" value="F:acyltransferase activity, transferring groups other than amino-acyl groups"/>
    <property type="evidence" value="ECO:0007669"/>
    <property type="project" value="InterPro"/>
</dbReference>
<sequence length="174" mass="20030">MLRSNRLTLKKPTLVDAPDMAKYLNRKDTAHMMSHVPYPYTVDDAHQFITHTAGQMHGELFNGIYNKTDDFMGVISIIPKPTGDEIAYWLGHPFWGNGYMAEAAGLMIDEYFKTTDKAELFVTHFIHNDKSKSVILKLGYVYLENIMLEVPARKTVEEGKRYRLTKLEWQAKNA</sequence>
<evidence type="ECO:0000313" key="2">
    <source>
        <dbReference type="EMBL" id="PCI96520.1"/>
    </source>
</evidence>
<dbReference type="InterPro" id="IPR000182">
    <property type="entry name" value="GNAT_dom"/>
</dbReference>
<protein>
    <recommendedName>
        <fullName evidence="1">N-acetyltransferase domain-containing protein</fullName>
    </recommendedName>
</protein>
<dbReference type="Pfam" id="PF13302">
    <property type="entry name" value="Acetyltransf_3"/>
    <property type="match status" value="1"/>
</dbReference>
<gene>
    <name evidence="2" type="ORF">COB13_17475</name>
</gene>
<feature type="domain" description="N-acetyltransferase" evidence="1">
    <location>
        <begin position="6"/>
        <end position="140"/>
    </location>
</feature>
<proteinExistence type="predicted"/>
<dbReference type="SUPFAM" id="SSF55729">
    <property type="entry name" value="Acyl-CoA N-acyltransferases (Nat)"/>
    <property type="match status" value="1"/>
</dbReference>
<dbReference type="PANTHER" id="PTHR43792">
    <property type="entry name" value="GNAT FAMILY, PUTATIVE (AFU_ORTHOLOGUE AFUA_3G00765)-RELATED-RELATED"/>
    <property type="match status" value="1"/>
</dbReference>